<evidence type="ECO:0000256" key="1">
    <source>
        <dbReference type="ARBA" id="ARBA00023002"/>
    </source>
</evidence>
<name>A0ABQ3FYW1_9BURK</name>
<reference evidence="4" key="1">
    <citation type="journal article" date="2019" name="Int. J. Syst. Evol. Microbiol.">
        <title>The Global Catalogue of Microorganisms (GCM) 10K type strain sequencing project: providing services to taxonomists for standard genome sequencing and annotation.</title>
        <authorList>
            <consortium name="The Broad Institute Genomics Platform"/>
            <consortium name="The Broad Institute Genome Sequencing Center for Infectious Disease"/>
            <person name="Wu L."/>
            <person name="Ma J."/>
        </authorList>
    </citation>
    <scope>NUCLEOTIDE SEQUENCE [LARGE SCALE GENOMIC DNA]</scope>
    <source>
        <strain evidence="4">KCTC 23314</strain>
    </source>
</reference>
<accession>A0ABQ3FYW1</accession>
<gene>
    <name evidence="3" type="ORF">GCM10007320_14660</name>
</gene>
<dbReference type="EMBL" id="BMYK01000003">
    <property type="protein sequence ID" value="GHC75944.1"/>
    <property type="molecule type" value="Genomic_DNA"/>
</dbReference>
<comment type="caution">
    <text evidence="3">The sequence shown here is derived from an EMBL/GenBank/DDBJ whole genome shotgun (WGS) entry which is preliminary data.</text>
</comment>
<dbReference type="PANTHER" id="PTHR13847:SF289">
    <property type="entry name" value="GLYCINE OXIDASE"/>
    <property type="match status" value="1"/>
</dbReference>
<dbReference type="Pfam" id="PF01266">
    <property type="entry name" value="DAO"/>
    <property type="match status" value="1"/>
</dbReference>
<dbReference type="PANTHER" id="PTHR13847">
    <property type="entry name" value="SARCOSINE DEHYDROGENASE-RELATED"/>
    <property type="match status" value="1"/>
</dbReference>
<dbReference type="SUPFAM" id="SSF51905">
    <property type="entry name" value="FAD/NAD(P)-binding domain"/>
    <property type="match status" value="1"/>
</dbReference>
<evidence type="ECO:0000313" key="4">
    <source>
        <dbReference type="Proteomes" id="UP000626210"/>
    </source>
</evidence>
<dbReference type="InterPro" id="IPR006076">
    <property type="entry name" value="FAD-dep_OxRdtase"/>
</dbReference>
<sequence length="414" mass="44087">MSATVLVLGAGMVGTCTAIHLAMRGHSVVLADRRAPGEETSYGNAGLIQQEAVEPYAFPREAAKLLRVALKRGIDVNYHAAALPGLAGPLARYWQASGPAHYPAIAQAYARFIAQAIPEHAPLIAAAGADDLVQRTGYRWVFREQATMAEALARAQRLHRDYGVQHHAMDAGALAAAEPALKLRLAGAIHWPQPWAVADPGALVARYAAHFARLGGRIVQADAATLQARGAGWAVQSADGLLDAEHAVVALGPWADTLLRPLGYRLPLFVKRGYHRHYRGGPVPTMPWLDADRGLVVAPMQRGVRVTTGAEFAPRDAASTPRQMAGAEAAARELLDLPQPVEPQPWRGARPCTPDMLPVVGPAPRHRGLWFNFGHAHQGFTLGPASGRLLAELIDGSAAPMVDPAPYAPGRFGA</sequence>
<proteinExistence type="predicted"/>
<keyword evidence="4" id="KW-1185">Reference proteome</keyword>
<keyword evidence="1" id="KW-0560">Oxidoreductase</keyword>
<protein>
    <submittedName>
        <fullName evidence="3">Amino acid oxidoreductase</fullName>
    </submittedName>
</protein>
<organism evidence="3 4">
    <name type="scientific">Pseudorhodoferax aquiterrae</name>
    <dbReference type="NCBI Taxonomy" id="747304"/>
    <lineage>
        <taxon>Bacteria</taxon>
        <taxon>Pseudomonadati</taxon>
        <taxon>Pseudomonadota</taxon>
        <taxon>Betaproteobacteria</taxon>
        <taxon>Burkholderiales</taxon>
        <taxon>Comamonadaceae</taxon>
    </lineage>
</organism>
<dbReference type="InterPro" id="IPR036188">
    <property type="entry name" value="FAD/NAD-bd_sf"/>
</dbReference>
<dbReference type="Proteomes" id="UP000626210">
    <property type="component" value="Unassembled WGS sequence"/>
</dbReference>
<dbReference type="Gene3D" id="3.50.50.60">
    <property type="entry name" value="FAD/NAD(P)-binding domain"/>
    <property type="match status" value="2"/>
</dbReference>
<dbReference type="RefSeq" id="WP_189686294.1">
    <property type="nucleotide sequence ID" value="NZ_BMYK01000003.1"/>
</dbReference>
<dbReference type="Gene3D" id="3.30.9.10">
    <property type="entry name" value="D-Amino Acid Oxidase, subunit A, domain 2"/>
    <property type="match status" value="1"/>
</dbReference>
<evidence type="ECO:0000313" key="3">
    <source>
        <dbReference type="EMBL" id="GHC75944.1"/>
    </source>
</evidence>
<evidence type="ECO:0000259" key="2">
    <source>
        <dbReference type="Pfam" id="PF01266"/>
    </source>
</evidence>
<feature type="domain" description="FAD dependent oxidoreductase" evidence="2">
    <location>
        <begin position="5"/>
        <end position="393"/>
    </location>
</feature>
<dbReference type="SUPFAM" id="SSF54373">
    <property type="entry name" value="FAD-linked reductases, C-terminal domain"/>
    <property type="match status" value="1"/>
</dbReference>